<dbReference type="PANTHER" id="PTHR42798:SF2">
    <property type="entry name" value="ABC TRANSPORTER ATP-BINDING PROTEIN MG467-RELATED"/>
    <property type="match status" value="1"/>
</dbReference>
<comment type="similarity">
    <text evidence="1">Belongs to the ABC transporter superfamily.</text>
</comment>
<dbReference type="SUPFAM" id="SSF52540">
    <property type="entry name" value="P-loop containing nucleoside triphosphate hydrolases"/>
    <property type="match status" value="1"/>
</dbReference>
<dbReference type="GO" id="GO:0005524">
    <property type="term" value="F:ATP binding"/>
    <property type="evidence" value="ECO:0007669"/>
    <property type="project" value="UniProtKB-KW"/>
</dbReference>
<evidence type="ECO:0000256" key="4">
    <source>
        <dbReference type="ARBA" id="ARBA00022840"/>
    </source>
</evidence>
<feature type="domain" description="ABC transporter" evidence="5">
    <location>
        <begin position="3"/>
        <end position="229"/>
    </location>
</feature>
<dbReference type="FunFam" id="3.40.50.300:FF:000032">
    <property type="entry name" value="Export ABC transporter ATP-binding protein"/>
    <property type="match status" value="1"/>
</dbReference>
<dbReference type="Pfam" id="PF00005">
    <property type="entry name" value="ABC_tran"/>
    <property type="match status" value="1"/>
</dbReference>
<proteinExistence type="inferred from homology"/>
<organism evidence="6 7">
    <name type="scientific">Wujia chipingensis</name>
    <dbReference type="NCBI Taxonomy" id="2763670"/>
    <lineage>
        <taxon>Bacteria</taxon>
        <taxon>Bacillati</taxon>
        <taxon>Bacillota</taxon>
        <taxon>Clostridia</taxon>
        <taxon>Lachnospirales</taxon>
        <taxon>Lachnospiraceae</taxon>
        <taxon>Wujia</taxon>
    </lineage>
</organism>
<dbReference type="InterPro" id="IPR003593">
    <property type="entry name" value="AAA+_ATPase"/>
</dbReference>
<dbReference type="EMBL" id="CP060632">
    <property type="protein sequence ID" value="QNL99048.1"/>
    <property type="molecule type" value="Genomic_DNA"/>
</dbReference>
<dbReference type="AlphaFoldDB" id="A0A7G9FKG7"/>
<keyword evidence="3" id="KW-0547">Nucleotide-binding</keyword>
<evidence type="ECO:0000313" key="7">
    <source>
        <dbReference type="Proteomes" id="UP000515819"/>
    </source>
</evidence>
<dbReference type="InterPro" id="IPR003439">
    <property type="entry name" value="ABC_transporter-like_ATP-bd"/>
</dbReference>
<dbReference type="GO" id="GO:0098796">
    <property type="term" value="C:membrane protein complex"/>
    <property type="evidence" value="ECO:0007669"/>
    <property type="project" value="UniProtKB-ARBA"/>
</dbReference>
<reference evidence="6 7" key="1">
    <citation type="submission" date="2020-08" db="EMBL/GenBank/DDBJ databases">
        <authorList>
            <person name="Liu C."/>
            <person name="Sun Q."/>
        </authorList>
    </citation>
    <scope>NUCLEOTIDE SEQUENCE [LARGE SCALE GENOMIC DNA]</scope>
    <source>
        <strain evidence="6 7">NSJ-4</strain>
    </source>
</reference>
<dbReference type="PROSITE" id="PS50893">
    <property type="entry name" value="ABC_TRANSPORTER_2"/>
    <property type="match status" value="1"/>
</dbReference>
<dbReference type="PANTHER" id="PTHR42798">
    <property type="entry name" value="LIPOPROTEIN-RELEASING SYSTEM ATP-BINDING PROTEIN LOLD"/>
    <property type="match status" value="1"/>
</dbReference>
<name>A0A7G9FKG7_9FIRM</name>
<sequence length="232" mass="25793">MFIEGKNLVKKYGKGEATMFALDHAEFGVEKGEIAVILGPSGSGKSTLLNILGGLDKVTEGSMLVDGTDLEKMSAKELELYRREKLGFVFQSYNLTPDLTVRENIEMTAELVQEPLSTDTLIEELGLKKYETHFPKELSGGQQQRVAIARAMVKKPDILLCDELTGALDTKSSKDVLQRVQKMNDTYKTTVVIITHNLNIAGMADRIIRITDGKVVSNQKNVDKKRVEEMEL</sequence>
<evidence type="ECO:0000256" key="3">
    <source>
        <dbReference type="ARBA" id="ARBA00022741"/>
    </source>
</evidence>
<evidence type="ECO:0000256" key="2">
    <source>
        <dbReference type="ARBA" id="ARBA00022448"/>
    </source>
</evidence>
<dbReference type="SMART" id="SM00382">
    <property type="entry name" value="AAA"/>
    <property type="match status" value="1"/>
</dbReference>
<dbReference type="InterPro" id="IPR027417">
    <property type="entry name" value="P-loop_NTPase"/>
</dbReference>
<accession>A0A7G9FKG7</accession>
<gene>
    <name evidence="6" type="ORF">H9Q76_09900</name>
</gene>
<dbReference type="GO" id="GO:0016887">
    <property type="term" value="F:ATP hydrolysis activity"/>
    <property type="evidence" value="ECO:0007669"/>
    <property type="project" value="InterPro"/>
</dbReference>
<dbReference type="Proteomes" id="UP000515819">
    <property type="component" value="Chromosome"/>
</dbReference>
<dbReference type="KEGG" id="wcp:H9Q76_09900"/>
<evidence type="ECO:0000259" key="5">
    <source>
        <dbReference type="PROSITE" id="PS50893"/>
    </source>
</evidence>
<protein>
    <submittedName>
        <fullName evidence="6">ABC transporter ATP-binding protein</fullName>
    </submittedName>
</protein>
<keyword evidence="2" id="KW-0813">Transport</keyword>
<dbReference type="RefSeq" id="WP_249321035.1">
    <property type="nucleotide sequence ID" value="NZ_CP060632.1"/>
</dbReference>
<evidence type="ECO:0000256" key="1">
    <source>
        <dbReference type="ARBA" id="ARBA00005417"/>
    </source>
</evidence>
<dbReference type="Gene3D" id="3.40.50.300">
    <property type="entry name" value="P-loop containing nucleotide triphosphate hydrolases"/>
    <property type="match status" value="1"/>
</dbReference>
<dbReference type="CDD" id="cd03255">
    <property type="entry name" value="ABC_MJ0796_LolCDE_FtsE"/>
    <property type="match status" value="1"/>
</dbReference>
<dbReference type="PROSITE" id="PS00211">
    <property type="entry name" value="ABC_TRANSPORTER_1"/>
    <property type="match status" value="1"/>
</dbReference>
<evidence type="ECO:0000313" key="6">
    <source>
        <dbReference type="EMBL" id="QNL99048.1"/>
    </source>
</evidence>
<dbReference type="InterPro" id="IPR017911">
    <property type="entry name" value="MacB-like_ATP-bd"/>
</dbReference>
<dbReference type="GO" id="GO:0022857">
    <property type="term" value="F:transmembrane transporter activity"/>
    <property type="evidence" value="ECO:0007669"/>
    <property type="project" value="UniProtKB-ARBA"/>
</dbReference>
<keyword evidence="4 6" id="KW-0067">ATP-binding</keyword>
<dbReference type="InterPro" id="IPR017871">
    <property type="entry name" value="ABC_transporter-like_CS"/>
</dbReference>
<keyword evidence="7" id="KW-1185">Reference proteome</keyword>